<sequence length="860" mass="99493">MVLKVQLNFGSRFGPDFQKKPPVVIEGAEGGDEYFSTIRANIEDTDGNPAALLATRNKSTDDLRRVKPPALRSIDQSELRPRPFAAKVSQKFTEAFANDVYIYSIRDKETFKNGTLGYYNALKNNVLDTRGRPEELLATRNKSADFKRSDDNAELFLIKYAIIDRQEWNSMAFQTKISKAYYDAFSGDTCIYSIRDKRIVPYLTDEYYEAITNNIDDTRGRPEELLATRINCTGSVPQSVMSVKPPTPRVVDDTPESVDLDDNIETFLTHYKSIDRTESEMRKFVSKVSRAFTVAFADDACIYSIHNKRTVKNYTYDYYTALKANIENTRGRPEVLLATRKCKYDTKPIGAQDRDEFLNRYHTSERDSQSTREFISKVFKLFTDMLTNDTCIYSIHDRKCIQKRSSKYKNTIKFNIEATRGRPEVLLETRNTCTESCSDDKEKPRPTIKYQLTDRNSVVTRSPLWETVYYPFVEKYNQILDTSNDFVVDIARLYQRTFQYDKHYYNVSTNKCKLLDIKNLEENIRLTMGRPFDLLEYRILCRKDPRLSKKWTMELERHALPKGGMLCMPKYFMDDDATVFDNPSFYKRLSFMSQLGDYILILFRDFPSVCTVINYRIKIHAETASEMNIQSVIRQLDAAECKTRFALITLSTNSDESGHVMPIIVDFENETIEAMDPGGDSINEFNVALDKFGTILQDNYNDQFGTSFRFVSTQDVCNRACVQRYELNFVERPFDPFVRDRFDTEVGGNCYLFTLVLFLARLSNPTMDTATVHQYLVEWIVQDMEKMLDLFREMYQVMKLGQVEVHKKTLSVVVHEMTLSVIVHKKTLSVAVHEKTLSVVVHEKTLSVVVYETVTICGSA</sequence>
<dbReference type="EMBL" id="KQ242545">
    <property type="protein sequence ID" value="KNC78167.1"/>
    <property type="molecule type" value="Genomic_DNA"/>
</dbReference>
<dbReference type="AlphaFoldDB" id="A0A0L0FN26"/>
<dbReference type="Proteomes" id="UP000054560">
    <property type="component" value="Unassembled WGS sequence"/>
</dbReference>
<accession>A0A0L0FN26</accession>
<organism evidence="1 2">
    <name type="scientific">Sphaeroforma arctica JP610</name>
    <dbReference type="NCBI Taxonomy" id="667725"/>
    <lineage>
        <taxon>Eukaryota</taxon>
        <taxon>Ichthyosporea</taxon>
        <taxon>Ichthyophonida</taxon>
        <taxon>Sphaeroforma</taxon>
    </lineage>
</organism>
<protein>
    <submittedName>
        <fullName evidence="1">Uncharacterized protein</fullName>
    </submittedName>
</protein>
<dbReference type="RefSeq" id="XP_014152069.1">
    <property type="nucleotide sequence ID" value="XM_014296594.1"/>
</dbReference>
<proteinExistence type="predicted"/>
<keyword evidence="2" id="KW-1185">Reference proteome</keyword>
<name>A0A0L0FN26_9EUKA</name>
<evidence type="ECO:0000313" key="2">
    <source>
        <dbReference type="Proteomes" id="UP000054560"/>
    </source>
</evidence>
<gene>
    <name evidence="1" type="ORF">SARC_09395</name>
</gene>
<evidence type="ECO:0000313" key="1">
    <source>
        <dbReference type="EMBL" id="KNC78167.1"/>
    </source>
</evidence>
<reference evidence="1 2" key="1">
    <citation type="submission" date="2011-02" db="EMBL/GenBank/DDBJ databases">
        <title>The Genome Sequence of Sphaeroforma arctica JP610.</title>
        <authorList>
            <consortium name="The Broad Institute Genome Sequencing Platform"/>
            <person name="Russ C."/>
            <person name="Cuomo C."/>
            <person name="Young S.K."/>
            <person name="Zeng Q."/>
            <person name="Gargeya S."/>
            <person name="Alvarado L."/>
            <person name="Berlin A."/>
            <person name="Chapman S.B."/>
            <person name="Chen Z."/>
            <person name="Freedman E."/>
            <person name="Gellesch M."/>
            <person name="Goldberg J."/>
            <person name="Griggs A."/>
            <person name="Gujja S."/>
            <person name="Heilman E."/>
            <person name="Heiman D."/>
            <person name="Howarth C."/>
            <person name="Mehta T."/>
            <person name="Neiman D."/>
            <person name="Pearson M."/>
            <person name="Roberts A."/>
            <person name="Saif S."/>
            <person name="Shea T."/>
            <person name="Shenoy N."/>
            <person name="Sisk P."/>
            <person name="Stolte C."/>
            <person name="Sykes S."/>
            <person name="White J."/>
            <person name="Yandava C."/>
            <person name="Burger G."/>
            <person name="Gray M.W."/>
            <person name="Holland P.W.H."/>
            <person name="King N."/>
            <person name="Lang F.B.F."/>
            <person name="Roger A.J."/>
            <person name="Ruiz-Trillo I."/>
            <person name="Haas B."/>
            <person name="Nusbaum C."/>
            <person name="Birren B."/>
        </authorList>
    </citation>
    <scope>NUCLEOTIDE SEQUENCE [LARGE SCALE GENOMIC DNA]</scope>
    <source>
        <strain evidence="1 2">JP610</strain>
    </source>
</reference>
<dbReference type="GeneID" id="25909899"/>